<evidence type="ECO:0000259" key="17">
    <source>
        <dbReference type="Pfam" id="PF07732"/>
    </source>
</evidence>
<dbReference type="Pfam" id="PF07732">
    <property type="entry name" value="Cu-oxidase_3"/>
    <property type="match status" value="1"/>
</dbReference>
<sequence>MLYRMQLQTASRSVPDVQNMSARNKKITMIKFLGFMSLVGQFFCKVKGDDHFYDFVAADAIIQCGHGFSFSSAFSFLVLASPSFWMVCNVVCNSGFLREKNFTRLCSTKSMLVVNGSFPGPVIQVHKGDTAYVNVHNEGNYGVTIHWHGVKQPRNPWSDGPAYITQCPIEPGSNFTYEIIFSTEEGTLWWHAHSDWTRSSVHGAIVVLPANETSYPFPKPDEEEIIVLGSWYSGDINVLVDEDLQTGADLPHSIAFTINGEPGDLCECSNETTYRWMVSYGKTYLLRVVNAAVNAELFFAVAQHNLTVVGVDGHYTKPVVNDFIFLSPGQTMDILLTTNQSPGHYYMAARQLWSQDPTLRNYDQVNATAILQYEGNYTSPDSPSFPSTLPLYKDLQAFLRFSSLIRSLVSEDHPVNVPLNITTTMYITLSMNELLCRNTTCSSTQGDDVFATSVNNISWVDPSSDILLAYYRNISGVYTTDFPDQPLEYFNFTGDDIPTDIGFTDKATKVTVLNYNESVEIIFQGTNVIGGAANHPMHLHGYSFFVVGTGFWNFNNETDPKEFNLVDPPEVNTIGVPRNGWVAIRFLANNPGVWFWHCHLERHLTWGMEAAFIVKNGDTRETSMREPPAYMPSCSSNVPLRPRLQNGDRDRILEK</sequence>
<dbReference type="PANTHER" id="PTHR11709">
    <property type="entry name" value="MULTI-COPPER OXIDASE"/>
    <property type="match status" value="1"/>
</dbReference>
<keyword evidence="6 13" id="KW-0964">Secreted</keyword>
<dbReference type="GO" id="GO:0048046">
    <property type="term" value="C:apoplast"/>
    <property type="evidence" value="ECO:0007669"/>
    <property type="project" value="UniProtKB-SubCell"/>
</dbReference>
<dbReference type="InterPro" id="IPR045087">
    <property type="entry name" value="Cu-oxidase_fam"/>
</dbReference>
<comment type="subcellular location">
    <subcellularLocation>
        <location evidence="2 13">Secreted</location>
        <location evidence="2 13">Extracellular space</location>
        <location evidence="2 13">Apoplast</location>
    </subcellularLocation>
</comment>
<protein>
    <recommendedName>
        <fullName evidence="4 13">Laccase</fullName>
        <ecNumber evidence="4 13">1.10.3.2</ecNumber>
    </recommendedName>
    <alternativeName>
        <fullName evidence="13">Benzenediol:oxygen oxidoreductase</fullName>
    </alternativeName>
    <alternativeName>
        <fullName evidence="13">Diphenol oxidase</fullName>
    </alternativeName>
    <alternativeName>
        <fullName evidence="13">Urishiol oxidase</fullName>
    </alternativeName>
</protein>
<dbReference type="GO" id="GO:0046274">
    <property type="term" value="P:lignin catabolic process"/>
    <property type="evidence" value="ECO:0007669"/>
    <property type="project" value="UniProtKB-KW"/>
</dbReference>
<dbReference type="OrthoDB" id="2121828at2759"/>
<evidence type="ECO:0000256" key="13">
    <source>
        <dbReference type="RuleBase" id="RU361119"/>
    </source>
</evidence>
<dbReference type="PANTHER" id="PTHR11709:SF261">
    <property type="entry name" value="LACCASE"/>
    <property type="match status" value="1"/>
</dbReference>
<feature type="region of interest" description="Disordered" evidence="14">
    <location>
        <begin position="623"/>
        <end position="655"/>
    </location>
</feature>
<dbReference type="InterPro" id="IPR033138">
    <property type="entry name" value="Cu_oxidase_CS"/>
</dbReference>
<evidence type="ECO:0000256" key="5">
    <source>
        <dbReference type="ARBA" id="ARBA00022523"/>
    </source>
</evidence>
<feature type="domain" description="Plastocyanin-like" evidence="16">
    <location>
        <begin position="489"/>
        <end position="617"/>
    </location>
</feature>
<dbReference type="InterPro" id="IPR034288">
    <property type="entry name" value="CuRO_1_LCC"/>
</dbReference>
<dbReference type="PROSITE" id="PS00080">
    <property type="entry name" value="MULTICOPPER_OXIDASE2"/>
    <property type="match status" value="1"/>
</dbReference>
<evidence type="ECO:0000259" key="15">
    <source>
        <dbReference type="Pfam" id="PF00394"/>
    </source>
</evidence>
<evidence type="ECO:0000256" key="12">
    <source>
        <dbReference type="ARBA" id="ARBA00023185"/>
    </source>
</evidence>
<feature type="compositionally biased region" description="Basic and acidic residues" evidence="14">
    <location>
        <begin position="646"/>
        <end position="655"/>
    </location>
</feature>
<evidence type="ECO:0000256" key="3">
    <source>
        <dbReference type="ARBA" id="ARBA00010609"/>
    </source>
</evidence>
<keyword evidence="11" id="KW-0325">Glycoprotein</keyword>
<dbReference type="InterPro" id="IPR017761">
    <property type="entry name" value="Laccase"/>
</dbReference>
<evidence type="ECO:0000256" key="1">
    <source>
        <dbReference type="ARBA" id="ARBA00000349"/>
    </source>
</evidence>
<evidence type="ECO:0000256" key="4">
    <source>
        <dbReference type="ARBA" id="ARBA00012297"/>
    </source>
</evidence>
<dbReference type="InterPro" id="IPR011707">
    <property type="entry name" value="Cu-oxidase-like_N"/>
</dbReference>
<organism evidence="18 19">
    <name type="scientific">Morella rubra</name>
    <name type="common">Chinese bayberry</name>
    <dbReference type="NCBI Taxonomy" id="262757"/>
    <lineage>
        <taxon>Eukaryota</taxon>
        <taxon>Viridiplantae</taxon>
        <taxon>Streptophyta</taxon>
        <taxon>Embryophyta</taxon>
        <taxon>Tracheophyta</taxon>
        <taxon>Spermatophyta</taxon>
        <taxon>Magnoliopsida</taxon>
        <taxon>eudicotyledons</taxon>
        <taxon>Gunneridae</taxon>
        <taxon>Pentapetalae</taxon>
        <taxon>rosids</taxon>
        <taxon>fabids</taxon>
        <taxon>Fagales</taxon>
        <taxon>Myricaceae</taxon>
        <taxon>Morella</taxon>
    </lineage>
</organism>
<dbReference type="EMBL" id="RXIC02000021">
    <property type="protein sequence ID" value="KAB1220763.1"/>
    <property type="molecule type" value="Genomic_DNA"/>
</dbReference>
<evidence type="ECO:0000256" key="7">
    <source>
        <dbReference type="ARBA" id="ARBA00022723"/>
    </source>
</evidence>
<dbReference type="Pfam" id="PF00394">
    <property type="entry name" value="Cu-oxidase"/>
    <property type="match status" value="1"/>
</dbReference>
<dbReference type="NCBIfam" id="TIGR03389">
    <property type="entry name" value="laccase"/>
    <property type="match status" value="1"/>
</dbReference>
<dbReference type="Gene3D" id="2.60.40.420">
    <property type="entry name" value="Cupredoxins - blue copper proteins"/>
    <property type="match status" value="3"/>
</dbReference>
<comment type="cofactor">
    <cofactor evidence="13">
        <name>Cu cation</name>
        <dbReference type="ChEBI" id="CHEBI:23378"/>
    </cofactor>
    <text evidence="13">Binds 4 Cu cations per monomer.</text>
</comment>
<keyword evidence="5 13" id="KW-0052">Apoplast</keyword>
<comment type="similarity">
    <text evidence="3 13">Belongs to the multicopper oxidase family.</text>
</comment>
<evidence type="ECO:0000256" key="2">
    <source>
        <dbReference type="ARBA" id="ARBA00004271"/>
    </source>
</evidence>
<dbReference type="InterPro" id="IPR011706">
    <property type="entry name" value="Cu-oxidase_C"/>
</dbReference>
<dbReference type="CDD" id="cd13849">
    <property type="entry name" value="CuRO_1_LCC_plant"/>
    <property type="match status" value="1"/>
</dbReference>
<comment type="catalytic activity">
    <reaction evidence="1 13">
        <text>4 hydroquinone + O2 = 4 benzosemiquinone + 2 H2O</text>
        <dbReference type="Rhea" id="RHEA:11276"/>
        <dbReference type="ChEBI" id="CHEBI:15377"/>
        <dbReference type="ChEBI" id="CHEBI:15379"/>
        <dbReference type="ChEBI" id="CHEBI:17594"/>
        <dbReference type="ChEBI" id="CHEBI:17977"/>
        <dbReference type="EC" id="1.10.3.2"/>
    </reaction>
</comment>
<proteinExistence type="inferred from homology"/>
<accession>A0A6A1W779</accession>
<dbReference type="Pfam" id="PF07731">
    <property type="entry name" value="Cu-oxidase_2"/>
    <property type="match status" value="1"/>
</dbReference>
<feature type="domain" description="Plastocyanin-like" evidence="17">
    <location>
        <begin position="99"/>
        <end position="210"/>
    </location>
</feature>
<dbReference type="PROSITE" id="PS00079">
    <property type="entry name" value="MULTICOPPER_OXIDASE1"/>
    <property type="match status" value="1"/>
</dbReference>
<keyword evidence="10 13" id="KW-0186">Copper</keyword>
<keyword evidence="19" id="KW-1185">Reference proteome</keyword>
<evidence type="ECO:0000259" key="16">
    <source>
        <dbReference type="Pfam" id="PF07731"/>
    </source>
</evidence>
<comment type="caution">
    <text evidence="18">The sequence shown here is derived from an EMBL/GenBank/DDBJ whole genome shotgun (WGS) entry which is preliminary data.</text>
</comment>
<evidence type="ECO:0000256" key="8">
    <source>
        <dbReference type="ARBA" id="ARBA00022737"/>
    </source>
</evidence>
<evidence type="ECO:0000256" key="9">
    <source>
        <dbReference type="ARBA" id="ARBA00023002"/>
    </source>
</evidence>
<keyword evidence="8 13" id="KW-0677">Repeat</keyword>
<dbReference type="SUPFAM" id="SSF49503">
    <property type="entry name" value="Cupredoxins"/>
    <property type="match status" value="3"/>
</dbReference>
<dbReference type="AlphaFoldDB" id="A0A6A1W779"/>
<dbReference type="InterPro" id="IPR001117">
    <property type="entry name" value="Cu-oxidase_2nd"/>
</dbReference>
<dbReference type="GO" id="GO:0052716">
    <property type="term" value="F:hydroquinone:oxygen oxidoreductase activity"/>
    <property type="evidence" value="ECO:0007669"/>
    <property type="project" value="UniProtKB-EC"/>
</dbReference>
<dbReference type="InterPro" id="IPR008972">
    <property type="entry name" value="Cupredoxin"/>
</dbReference>
<evidence type="ECO:0000256" key="6">
    <source>
        <dbReference type="ARBA" id="ARBA00022525"/>
    </source>
</evidence>
<dbReference type="InterPro" id="IPR002355">
    <property type="entry name" value="Cu_oxidase_Cu_BS"/>
</dbReference>
<keyword evidence="12 13" id="KW-0439">Lignin degradation</keyword>
<evidence type="ECO:0000256" key="10">
    <source>
        <dbReference type="ARBA" id="ARBA00023008"/>
    </source>
</evidence>
<keyword evidence="9 13" id="KW-0560">Oxidoreductase</keyword>
<name>A0A6A1W779_9ROSI</name>
<dbReference type="InterPro" id="IPR034289">
    <property type="entry name" value="CuRO_3_LCC"/>
</dbReference>
<evidence type="ECO:0000256" key="14">
    <source>
        <dbReference type="SAM" id="MobiDB-lite"/>
    </source>
</evidence>
<dbReference type="CDD" id="cd13875">
    <property type="entry name" value="CuRO_2_LCC_plant"/>
    <property type="match status" value="1"/>
</dbReference>
<keyword evidence="7 13" id="KW-0479">Metal-binding</keyword>
<evidence type="ECO:0000313" key="18">
    <source>
        <dbReference type="EMBL" id="KAB1220763.1"/>
    </source>
</evidence>
<reference evidence="18 19" key="1">
    <citation type="journal article" date="2019" name="Plant Biotechnol. J.">
        <title>The red bayberry genome and genetic basis of sex determination.</title>
        <authorList>
            <person name="Jia H.M."/>
            <person name="Jia H.J."/>
            <person name="Cai Q.L."/>
            <person name="Wang Y."/>
            <person name="Zhao H.B."/>
            <person name="Yang W.F."/>
            <person name="Wang G.Y."/>
            <person name="Li Y.H."/>
            <person name="Zhan D.L."/>
            <person name="Shen Y.T."/>
            <person name="Niu Q.F."/>
            <person name="Chang L."/>
            <person name="Qiu J."/>
            <person name="Zhao L."/>
            <person name="Xie H.B."/>
            <person name="Fu W.Y."/>
            <person name="Jin J."/>
            <person name="Li X.W."/>
            <person name="Jiao Y."/>
            <person name="Zhou C.C."/>
            <person name="Tu T."/>
            <person name="Chai C.Y."/>
            <person name="Gao J.L."/>
            <person name="Fan L.J."/>
            <person name="van de Weg E."/>
            <person name="Wang J.Y."/>
            <person name="Gao Z.S."/>
        </authorList>
    </citation>
    <scope>NUCLEOTIDE SEQUENCE [LARGE SCALE GENOMIC DNA]</scope>
    <source>
        <tissue evidence="18">Leaves</tissue>
    </source>
</reference>
<dbReference type="EC" id="1.10.3.2" evidence="4 13"/>
<feature type="domain" description="Plastocyanin-like" evidence="15">
    <location>
        <begin position="224"/>
        <end position="376"/>
    </location>
</feature>
<dbReference type="Proteomes" id="UP000516437">
    <property type="component" value="Chromosome 3"/>
</dbReference>
<gene>
    <name evidence="18" type="ORF">CJ030_MR3G015516</name>
</gene>
<dbReference type="CDD" id="cd13897">
    <property type="entry name" value="CuRO_3_LCC_plant"/>
    <property type="match status" value="1"/>
</dbReference>
<dbReference type="GO" id="GO:0005507">
    <property type="term" value="F:copper ion binding"/>
    <property type="evidence" value="ECO:0007669"/>
    <property type="project" value="InterPro"/>
</dbReference>
<evidence type="ECO:0000256" key="11">
    <source>
        <dbReference type="ARBA" id="ARBA00023180"/>
    </source>
</evidence>
<evidence type="ECO:0000313" key="19">
    <source>
        <dbReference type="Proteomes" id="UP000516437"/>
    </source>
</evidence>
<comment type="function">
    <text evidence="13">Lignin degradation and detoxification of lignin-derived products.</text>
</comment>
<dbReference type="InterPro" id="IPR034285">
    <property type="entry name" value="CuRO_2_LCC"/>
</dbReference>